<evidence type="ECO:0000313" key="2">
    <source>
        <dbReference type="EMBL" id="CAI2366639.1"/>
    </source>
</evidence>
<evidence type="ECO:0000256" key="1">
    <source>
        <dbReference type="SAM" id="MobiDB-lite"/>
    </source>
</evidence>
<sequence>MYDLENDSSDNSKLKRLREQVPQGGPSYSPNLCEDNQDATQEEFPDSEELYEARNRKKNRKKYLNSSAEHMPKESQNLGNPNGKCQYIRVEGNEETHEEGIEIASERESTSSEYYNDSIPDEIENSKTYSSDVQDSKNSEIRLSNESCKDQELLQRNETIETFKKEKSSEMYSIFYSRSFSNESGSQPDLALMNSKNYLEACKELNNSAVDFIREGIEMQEEEDSDQSEDQLDEEDRMIKAQELFDKAKCYLLTAYKYAETHSDVFDDSLLISIYYNLACVHQNNSDLKKCGEYLDAVLNVIEKQSTSSEISEFNKIRYCARFQLQQCAIQSQINAHEKALDHGKISVKHCHGLLFKTYKLCKRKNNNSKKNRTKLRSSYKPREQSLENEYGNKQNYKTKNANLEGSRYFSKNDEKEPRRRKRRCYSEENSRNSSVSLSTKKVILRRKRSDSRNSSLEKMHTFHLKQVSEEKPLLKSGSISCLKSDKPKNSKIKSYSLQSEDKSSTCVLLEERVKLQKNSQMGKIYTSLQEICRQIKEFKEYYILGIQNQKDALELGHKIRKDLCISFNGEEEVQDLINDQTYKINTRNLLGVKNNNDWIFGLNIGNVMHLNPFNFEDVRNDLTEQDTKKDIMEELSTSKILDKFILLCSAYFCIATEFRFMNAKMSSEKYPLKLSEMWHSKSVHTCSTFLPKESPLAMHIYSSFKRHHLTPKIEMREKLRKEKEQKAEQEAKRKKKEAIEREKRRKEEYKKKILHEIIEGSTPPPNMPMKSMSQSNLFSPKPSRVKKKHDSLSFSSPSGVNIRFKRSRNDELFTKTVTNETKLNQYLKVVKDMYNEQVDRNKNRIYFTQNNTTLQSANKDHSMSQKYLKTAAGSKGKLPNARSFASTGKKIRETSLTQSIKKSSPKFSLKMKSGPKNVRHKKQAFKYVAKTSSQMNSLEMFKSPQEPKSKKVSKKMKSSQKLFSYSKYLASSRNKPKKLGYSQSTLTLQNPCFAEDSRATESQKSSITTSTNPGIKANKIHVFPNKRMMPDKDGDSSTPQPKAGMISFIKNRLSGEGMKRYSASNETDQKCQNSARSQGKLTTEASSTKKNSGRIIGKRNEDIEKELRARYLKELIDPDKHSIPIDKKFKGFSFVQRRILSSHKKEKVQSKTKAACTSPADMSKKKAAKEAKIRKMCIDSQMYLSSISNKHR</sequence>
<feature type="region of interest" description="Disordered" evidence="1">
    <location>
        <begin position="367"/>
        <end position="459"/>
    </location>
</feature>
<keyword evidence="3" id="KW-1185">Reference proteome</keyword>
<feature type="region of interest" description="Disordered" evidence="1">
    <location>
        <begin position="996"/>
        <end position="1017"/>
    </location>
</feature>
<feature type="compositionally biased region" description="Polar residues" evidence="1">
    <location>
        <begin position="64"/>
        <end position="80"/>
    </location>
</feature>
<feature type="compositionally biased region" description="Basic and acidic residues" evidence="1">
    <location>
        <begin position="91"/>
        <end position="110"/>
    </location>
</feature>
<protein>
    <submittedName>
        <fullName evidence="2">Uncharacterized protein</fullName>
    </submittedName>
</protein>
<organism evidence="2 3">
    <name type="scientific">Euplotes crassus</name>
    <dbReference type="NCBI Taxonomy" id="5936"/>
    <lineage>
        <taxon>Eukaryota</taxon>
        <taxon>Sar</taxon>
        <taxon>Alveolata</taxon>
        <taxon>Ciliophora</taxon>
        <taxon>Intramacronucleata</taxon>
        <taxon>Spirotrichea</taxon>
        <taxon>Hypotrichia</taxon>
        <taxon>Euplotida</taxon>
        <taxon>Euplotidae</taxon>
        <taxon>Moneuplotes</taxon>
    </lineage>
</organism>
<feature type="compositionally biased region" description="Polar residues" evidence="1">
    <location>
        <begin position="1003"/>
        <end position="1014"/>
    </location>
</feature>
<feature type="compositionally biased region" description="Acidic residues" evidence="1">
    <location>
        <begin position="35"/>
        <end position="50"/>
    </location>
</feature>
<feature type="compositionally biased region" description="Polar residues" evidence="1">
    <location>
        <begin position="895"/>
        <end position="907"/>
    </location>
</feature>
<feature type="region of interest" description="Disordered" evidence="1">
    <location>
        <begin position="871"/>
        <end position="919"/>
    </location>
</feature>
<evidence type="ECO:0000313" key="3">
    <source>
        <dbReference type="Proteomes" id="UP001295684"/>
    </source>
</evidence>
<dbReference type="EMBL" id="CAMPGE010007726">
    <property type="protein sequence ID" value="CAI2366639.1"/>
    <property type="molecule type" value="Genomic_DNA"/>
</dbReference>
<feature type="region of interest" description="Disordered" evidence="1">
    <location>
        <begin position="1060"/>
        <end position="1098"/>
    </location>
</feature>
<comment type="caution">
    <text evidence="2">The sequence shown here is derived from an EMBL/GenBank/DDBJ whole genome shotgun (WGS) entry which is preliminary data.</text>
</comment>
<feature type="compositionally biased region" description="Basic residues" evidence="1">
    <location>
        <begin position="367"/>
        <end position="380"/>
    </location>
</feature>
<dbReference type="Proteomes" id="UP001295684">
    <property type="component" value="Unassembled WGS sequence"/>
</dbReference>
<proteinExistence type="predicted"/>
<feature type="region of interest" description="Disordered" evidence="1">
    <location>
        <begin position="937"/>
        <end position="959"/>
    </location>
</feature>
<gene>
    <name evidence="2" type="ORF">ECRASSUSDP1_LOCUS7912</name>
</gene>
<feature type="compositionally biased region" description="Polar residues" evidence="1">
    <location>
        <begin position="1063"/>
        <end position="1091"/>
    </location>
</feature>
<name>A0AAD1X833_EUPCR</name>
<feature type="compositionally biased region" description="Basic and acidic residues" evidence="1">
    <location>
        <begin position="10"/>
        <end position="19"/>
    </location>
</feature>
<accession>A0AAD1X833</accession>
<feature type="region of interest" description="Disordered" evidence="1">
    <location>
        <begin position="760"/>
        <end position="797"/>
    </location>
</feature>
<feature type="compositionally biased region" description="Polar residues" evidence="1">
    <location>
        <begin position="392"/>
        <end position="404"/>
    </location>
</feature>
<reference evidence="2" key="1">
    <citation type="submission" date="2023-07" db="EMBL/GenBank/DDBJ databases">
        <authorList>
            <consortium name="AG Swart"/>
            <person name="Singh M."/>
            <person name="Singh A."/>
            <person name="Seah K."/>
            <person name="Emmerich C."/>
        </authorList>
    </citation>
    <scope>NUCLEOTIDE SEQUENCE</scope>
    <source>
        <strain evidence="2">DP1</strain>
    </source>
</reference>
<feature type="region of interest" description="Disordered" evidence="1">
    <location>
        <begin position="1"/>
        <end position="113"/>
    </location>
</feature>
<feature type="region of interest" description="Disordered" evidence="1">
    <location>
        <begin position="720"/>
        <end position="746"/>
    </location>
</feature>
<dbReference type="AlphaFoldDB" id="A0AAD1X833"/>